<dbReference type="SUPFAM" id="SSF141571">
    <property type="entry name" value="Pentapeptide repeat-like"/>
    <property type="match status" value="1"/>
</dbReference>
<keyword evidence="1" id="KW-1133">Transmembrane helix</keyword>
<reference evidence="3" key="1">
    <citation type="submission" date="2017-08" db="EMBL/GenBank/DDBJ databases">
        <title>A dynamic microbial community with high functional redundancy inhabits the cold, oxic subseafloor aquifer.</title>
        <authorList>
            <person name="Tully B.J."/>
            <person name="Wheat C.G."/>
            <person name="Glazer B.T."/>
            <person name="Huber J.A."/>
        </authorList>
    </citation>
    <scope>NUCLEOTIDE SEQUENCE [LARGE SCALE GENOMIC DNA]</scope>
</reference>
<dbReference type="AlphaFoldDB" id="A0A2A4TB67"/>
<organism evidence="2 3">
    <name type="scientific">SAR324 cluster bacterium</name>
    <dbReference type="NCBI Taxonomy" id="2024889"/>
    <lineage>
        <taxon>Bacteria</taxon>
        <taxon>Deltaproteobacteria</taxon>
        <taxon>SAR324 cluster</taxon>
    </lineage>
</organism>
<protein>
    <recommendedName>
        <fullName evidence="4">Pentapeptide repeat-containing protein</fullName>
    </recommendedName>
</protein>
<dbReference type="Proteomes" id="UP000218113">
    <property type="component" value="Unassembled WGS sequence"/>
</dbReference>
<feature type="transmembrane region" description="Helical" evidence="1">
    <location>
        <begin position="6"/>
        <end position="25"/>
    </location>
</feature>
<accession>A0A2A4TB67</accession>
<proteinExistence type="predicted"/>
<evidence type="ECO:0008006" key="4">
    <source>
        <dbReference type="Google" id="ProtNLM"/>
    </source>
</evidence>
<gene>
    <name evidence="2" type="ORF">COB67_01230</name>
</gene>
<sequence>MEGLTGSLLLLIILIFFFLILAVYLSQQRDRQLLQQQPAAEVLPQSHYEIVLKELNLFKSKYQKFHRDEQKSRQGELYYLERKANGVLMETEKEQQKYLYTVHDWQVAWKDFRDIFTEASFFARTFSPSKGRELKIFREIYLKSRRRSLRERDRILARERIWLQESNNQSKVNQEEIEQHQLPAQGGTSIKTITLEAFHHTQLSTDSLENITTTSLPVTPTPSLQRIDLPSLQNQIRQDSFIRYYPDLSNSTYIGESFSLEELHLEVIRECTFDHSFFVAVHFNGVHQYQSCSFINTDLSQSIFQKATGPHRFLHCDFTGTLFNGTLFEFTAFYNCTFRGTVLQEVQFRKVKFVNCVFESCRVQGVDFSETVMSTNMLENIDFSACSHPPKNWNAS</sequence>
<evidence type="ECO:0000313" key="3">
    <source>
        <dbReference type="Proteomes" id="UP000218113"/>
    </source>
</evidence>
<dbReference type="EMBL" id="NVSR01000003">
    <property type="protein sequence ID" value="PCI30601.1"/>
    <property type="molecule type" value="Genomic_DNA"/>
</dbReference>
<keyword evidence="1" id="KW-0472">Membrane</keyword>
<dbReference type="InterPro" id="IPR001646">
    <property type="entry name" value="5peptide_repeat"/>
</dbReference>
<comment type="caution">
    <text evidence="2">The sequence shown here is derived from an EMBL/GenBank/DDBJ whole genome shotgun (WGS) entry which is preliminary data.</text>
</comment>
<dbReference type="Pfam" id="PF00805">
    <property type="entry name" value="Pentapeptide"/>
    <property type="match status" value="1"/>
</dbReference>
<evidence type="ECO:0000313" key="2">
    <source>
        <dbReference type="EMBL" id="PCI30601.1"/>
    </source>
</evidence>
<keyword evidence="1" id="KW-0812">Transmembrane</keyword>
<evidence type="ECO:0000256" key="1">
    <source>
        <dbReference type="SAM" id="Phobius"/>
    </source>
</evidence>
<name>A0A2A4TB67_9DELT</name>
<dbReference type="Gene3D" id="2.160.20.80">
    <property type="entry name" value="E3 ubiquitin-protein ligase SopA"/>
    <property type="match status" value="1"/>
</dbReference>